<dbReference type="Proteomes" id="UP001333102">
    <property type="component" value="Chromosome"/>
</dbReference>
<name>A0ABZ1BRP1_9FIRM</name>
<accession>A0ABZ1BRP1</accession>
<dbReference type="RefSeq" id="WP_324669639.1">
    <property type="nucleotide sequence ID" value="NZ_CP141614.1"/>
</dbReference>
<dbReference type="EMBL" id="CP141614">
    <property type="protein sequence ID" value="WRP15243.1"/>
    <property type="molecule type" value="Genomic_DNA"/>
</dbReference>
<dbReference type="Gene3D" id="2.40.100.20">
    <property type="match status" value="1"/>
</dbReference>
<reference evidence="2" key="1">
    <citation type="submission" date="2023-12" db="EMBL/GenBank/DDBJ databases">
        <title>Novel isolates from deep terrestrial aquifers shed light on the physiology and ecology of the class Limnochordia.</title>
        <authorList>
            <person name="Karnachuk O.V."/>
            <person name="Lukina A.P."/>
            <person name="Avakyan M.R."/>
            <person name="Kadnikov V."/>
            <person name="Begmatov S."/>
            <person name="Beletsky A.V."/>
            <person name="Mardanov A.V."/>
            <person name="Ravin N.V."/>
        </authorList>
    </citation>
    <scope>NUCLEOTIDE SEQUENCE [LARGE SCALE GENOMIC DNA]</scope>
    <source>
        <strain evidence="2">LN</strain>
    </source>
</reference>
<dbReference type="Pfam" id="PF12903">
    <property type="entry name" value="DUF3830"/>
    <property type="match status" value="1"/>
</dbReference>
<organism evidence="1 2">
    <name type="scientific">Geochorda subterranea</name>
    <dbReference type="NCBI Taxonomy" id="3109564"/>
    <lineage>
        <taxon>Bacteria</taxon>
        <taxon>Bacillati</taxon>
        <taxon>Bacillota</taxon>
        <taxon>Limnochordia</taxon>
        <taxon>Limnochordales</taxon>
        <taxon>Geochordaceae</taxon>
        <taxon>Geochorda</taxon>
    </lineage>
</organism>
<gene>
    <name evidence="1" type="ORF">VLY81_03490</name>
</gene>
<proteinExistence type="predicted"/>
<keyword evidence="2" id="KW-1185">Reference proteome</keyword>
<protein>
    <submittedName>
        <fullName evidence="1">DUF3830 family protein</fullName>
    </submittedName>
</protein>
<evidence type="ECO:0000313" key="2">
    <source>
        <dbReference type="Proteomes" id="UP001333102"/>
    </source>
</evidence>
<evidence type="ECO:0000313" key="1">
    <source>
        <dbReference type="EMBL" id="WRP15243.1"/>
    </source>
</evidence>
<dbReference type="InterPro" id="IPR024532">
    <property type="entry name" value="DUF3830"/>
</dbReference>
<sequence length="145" mass="16290">MGDYIKLIFERGGEFKARVLRDRAPTNSQMVLDLLPFEGEVCHGMFSGEMCFCKYEKLHVVKENPKVLGVPAGALGLEYVPEGTTGFMPGILIAYGPKVRFGTPFTPDGEPFYVFGQIEGDLNALYRVGRRIHEQGVEKIRFERV</sequence>